<evidence type="ECO:0000313" key="4">
    <source>
        <dbReference type="Proteomes" id="UP001327459"/>
    </source>
</evidence>
<dbReference type="EMBL" id="CP140153">
    <property type="protein sequence ID" value="WQH16788.1"/>
    <property type="molecule type" value="Genomic_DNA"/>
</dbReference>
<dbReference type="InterPro" id="IPR020904">
    <property type="entry name" value="Sc_DH/Rdtase_CS"/>
</dbReference>
<protein>
    <submittedName>
        <fullName evidence="3">SDR family NAD(P)-dependent oxidoreductase</fullName>
    </submittedName>
</protein>
<evidence type="ECO:0000256" key="2">
    <source>
        <dbReference type="ARBA" id="ARBA00023002"/>
    </source>
</evidence>
<dbReference type="PANTHER" id="PTHR44196:SF1">
    <property type="entry name" value="DEHYDROGENASE_REDUCTASE SDR FAMILY MEMBER 7B"/>
    <property type="match status" value="1"/>
</dbReference>
<gene>
    <name evidence="3" type="ORF">SR882_02490</name>
</gene>
<dbReference type="PRINTS" id="PR00081">
    <property type="entry name" value="GDHRDH"/>
</dbReference>
<organism evidence="3 4">
    <name type="scientific">Guyparkeria halophila</name>
    <dbReference type="NCBI Taxonomy" id="47960"/>
    <lineage>
        <taxon>Bacteria</taxon>
        <taxon>Pseudomonadati</taxon>
        <taxon>Pseudomonadota</taxon>
        <taxon>Gammaproteobacteria</taxon>
        <taxon>Chromatiales</taxon>
        <taxon>Thioalkalibacteraceae</taxon>
        <taxon>Guyparkeria</taxon>
    </lineage>
</organism>
<dbReference type="PROSITE" id="PS00061">
    <property type="entry name" value="ADH_SHORT"/>
    <property type="match status" value="1"/>
</dbReference>
<keyword evidence="2" id="KW-0560">Oxidoreductase</keyword>
<evidence type="ECO:0000313" key="3">
    <source>
        <dbReference type="EMBL" id="WQH16788.1"/>
    </source>
</evidence>
<proteinExistence type="inferred from homology"/>
<comment type="similarity">
    <text evidence="1">Belongs to the short-chain dehydrogenases/reductases (SDR) family.</text>
</comment>
<sequence>MTDSKANSNARTERIYWLVGASSGIGAALTDRLVARGYRVAISARHQERLDERAARDPDRVLPLVADVTDPQSMATAYRALVAEWGMPDSVILNAGDYEPMGLADFDPALFERLIRVNFLGAVNGIETVREDFIARGAGEIVLTASVAGYRGLPYAAPYGASKAAMINLAESLHPEFERAGVAIRVINPGFVRTRLTDKNDFAMPGRIEPDKAADLIARGLEGRGFEILAPRGFGWVMKGLRLLPYALYFRLTRRMLKEPGQ</sequence>
<reference evidence="3 4" key="1">
    <citation type="submission" date="2023-11" db="EMBL/GenBank/DDBJ databases">
        <title>MicrobeMod: A computational toolkit for identifying prokaryotic methylation and restriction-modification with nanopore sequencing.</title>
        <authorList>
            <person name="Crits-Christoph A."/>
            <person name="Kang S.C."/>
            <person name="Lee H."/>
            <person name="Ostrov N."/>
        </authorList>
    </citation>
    <scope>NUCLEOTIDE SEQUENCE [LARGE SCALE GENOMIC DNA]</scope>
    <source>
        <strain evidence="3 4">ATCC 49870</strain>
    </source>
</reference>
<dbReference type="InterPro" id="IPR036291">
    <property type="entry name" value="NAD(P)-bd_dom_sf"/>
</dbReference>
<dbReference type="RefSeq" id="WP_322521777.1">
    <property type="nucleotide sequence ID" value="NZ_CP140153.1"/>
</dbReference>
<name>A0ABZ0YYJ4_9GAMM</name>
<dbReference type="SUPFAM" id="SSF51735">
    <property type="entry name" value="NAD(P)-binding Rossmann-fold domains"/>
    <property type="match status" value="1"/>
</dbReference>
<evidence type="ECO:0000256" key="1">
    <source>
        <dbReference type="ARBA" id="ARBA00006484"/>
    </source>
</evidence>
<dbReference type="Pfam" id="PF00106">
    <property type="entry name" value="adh_short"/>
    <property type="match status" value="1"/>
</dbReference>
<dbReference type="Proteomes" id="UP001327459">
    <property type="component" value="Chromosome"/>
</dbReference>
<keyword evidence="4" id="KW-1185">Reference proteome</keyword>
<accession>A0ABZ0YYJ4</accession>
<dbReference type="Gene3D" id="3.40.50.720">
    <property type="entry name" value="NAD(P)-binding Rossmann-like Domain"/>
    <property type="match status" value="1"/>
</dbReference>
<dbReference type="PANTHER" id="PTHR44196">
    <property type="entry name" value="DEHYDROGENASE/REDUCTASE SDR FAMILY MEMBER 7B"/>
    <property type="match status" value="1"/>
</dbReference>
<dbReference type="InterPro" id="IPR002347">
    <property type="entry name" value="SDR_fam"/>
</dbReference>